<dbReference type="RefSeq" id="WP_406700397.1">
    <property type="nucleotide sequence ID" value="NZ_CP155447.1"/>
</dbReference>
<feature type="domain" description="General stress protein 17M-like" evidence="2">
    <location>
        <begin position="4"/>
        <end position="71"/>
    </location>
</feature>
<keyword evidence="1" id="KW-1133">Transmembrane helix</keyword>
<organism evidence="3">
    <name type="scientific">Singulisphaera sp. Ch08</name>
    <dbReference type="NCBI Taxonomy" id="3120278"/>
    <lineage>
        <taxon>Bacteria</taxon>
        <taxon>Pseudomonadati</taxon>
        <taxon>Planctomycetota</taxon>
        <taxon>Planctomycetia</taxon>
        <taxon>Isosphaerales</taxon>
        <taxon>Isosphaeraceae</taxon>
        <taxon>Singulisphaera</taxon>
    </lineage>
</organism>
<feature type="transmembrane region" description="Helical" evidence="1">
    <location>
        <begin position="95"/>
        <end position="120"/>
    </location>
</feature>
<evidence type="ECO:0000259" key="2">
    <source>
        <dbReference type="Pfam" id="PF11181"/>
    </source>
</evidence>
<evidence type="ECO:0000256" key="1">
    <source>
        <dbReference type="SAM" id="Phobius"/>
    </source>
</evidence>
<sequence>MKNVVGMFESRTDAESAIHRLKLIGIGMDSVSIAMRDRQEASELVMTTGAEDMSGEGATAGVVSGAAVGTLVGLALVGSTFVLPGIGTFLIGGPLAAALAGAGIGAASGGLLGALIGAGIPETEAQHYSSGIEEGHILVSTQVSDDLAPAVARIFDEEGSKRTHTA</sequence>
<dbReference type="InterPro" id="IPR052948">
    <property type="entry name" value="Low_temp-induced_all0457"/>
</dbReference>
<name>A0AAU7CR39_9BACT</name>
<protein>
    <submittedName>
        <fullName evidence="3">General stress protein</fullName>
    </submittedName>
</protein>
<dbReference type="Pfam" id="PF11181">
    <property type="entry name" value="YflT"/>
    <property type="match status" value="1"/>
</dbReference>
<accession>A0AAU7CR39</accession>
<gene>
    <name evidence="3" type="ORF">V5E97_16445</name>
</gene>
<feature type="transmembrane region" description="Helical" evidence="1">
    <location>
        <begin position="62"/>
        <end position="83"/>
    </location>
</feature>
<keyword evidence="1" id="KW-0472">Membrane</keyword>
<dbReference type="EMBL" id="CP155447">
    <property type="protein sequence ID" value="XBH07560.1"/>
    <property type="molecule type" value="Genomic_DNA"/>
</dbReference>
<reference evidence="3" key="1">
    <citation type="submission" date="2024-05" db="EMBL/GenBank/DDBJ databases">
        <title>Planctomycetes of the genus Singulisphaera possess chitinolytic capabilities.</title>
        <authorList>
            <person name="Ivanova A."/>
        </authorList>
    </citation>
    <scope>NUCLEOTIDE SEQUENCE</scope>
    <source>
        <strain evidence="3">Ch08T</strain>
    </source>
</reference>
<dbReference type="PANTHER" id="PTHR36109">
    <property type="entry name" value="MEMBRANE PROTEIN-RELATED"/>
    <property type="match status" value="1"/>
</dbReference>
<dbReference type="AlphaFoldDB" id="A0AAU7CR39"/>
<evidence type="ECO:0000313" key="3">
    <source>
        <dbReference type="EMBL" id="XBH07560.1"/>
    </source>
</evidence>
<proteinExistence type="predicted"/>
<keyword evidence="1" id="KW-0812">Transmembrane</keyword>
<dbReference type="PANTHER" id="PTHR36109:SF2">
    <property type="entry name" value="MEMBRANE PROTEIN"/>
    <property type="match status" value="1"/>
</dbReference>
<dbReference type="InterPro" id="IPR025889">
    <property type="entry name" value="GSP17M-like_dom"/>
</dbReference>